<feature type="region of interest" description="Disordered" evidence="5">
    <location>
        <begin position="686"/>
        <end position="714"/>
    </location>
</feature>
<keyword evidence="9" id="KW-1185">Reference proteome</keyword>
<dbReference type="Proteomes" id="UP001229421">
    <property type="component" value="Unassembled WGS sequence"/>
</dbReference>
<accession>A0AAD8P8F3</accession>
<feature type="compositionally biased region" description="Polar residues" evidence="5">
    <location>
        <begin position="686"/>
        <end position="699"/>
    </location>
</feature>
<evidence type="ECO:0000259" key="6">
    <source>
        <dbReference type="Pfam" id="PF16987"/>
    </source>
</evidence>
<dbReference type="InterPro" id="IPR036529">
    <property type="entry name" value="KIX_dom_sf"/>
</dbReference>
<dbReference type="GO" id="GO:0005634">
    <property type="term" value="C:nucleus"/>
    <property type="evidence" value="ECO:0007669"/>
    <property type="project" value="UniProtKB-SubCell"/>
</dbReference>
<evidence type="ECO:0008006" key="10">
    <source>
        <dbReference type="Google" id="ProtNLM"/>
    </source>
</evidence>
<dbReference type="GO" id="GO:0031490">
    <property type="term" value="F:chromatin DNA binding"/>
    <property type="evidence" value="ECO:0007669"/>
    <property type="project" value="InterPro"/>
</dbReference>
<dbReference type="AlphaFoldDB" id="A0AAD8P8F3"/>
<evidence type="ECO:0000256" key="3">
    <source>
        <dbReference type="ARBA" id="ARBA00023163"/>
    </source>
</evidence>
<feature type="compositionally biased region" description="Polar residues" evidence="5">
    <location>
        <begin position="268"/>
        <end position="287"/>
    </location>
</feature>
<keyword evidence="2" id="KW-0805">Transcription regulation</keyword>
<dbReference type="InterPro" id="IPR044661">
    <property type="entry name" value="MED15a/b/c-like"/>
</dbReference>
<dbReference type="FunFam" id="1.10.246.20:FF:000003">
    <property type="entry name" value="Mediator of RNA polymerase II transcription subunit 15a"/>
    <property type="match status" value="1"/>
</dbReference>
<dbReference type="Pfam" id="PF21539">
    <property type="entry name" value="Med15_C"/>
    <property type="match status" value="1"/>
</dbReference>
<dbReference type="Gene3D" id="1.10.246.20">
    <property type="entry name" value="Coactivator CBP, KIX domain"/>
    <property type="match status" value="1"/>
</dbReference>
<protein>
    <recommendedName>
        <fullName evidence="10">Mediator complex subunit 15</fullName>
    </recommendedName>
</protein>
<proteinExistence type="predicted"/>
<dbReference type="InterPro" id="IPR036546">
    <property type="entry name" value="MED15_KIX"/>
</dbReference>
<evidence type="ECO:0000256" key="5">
    <source>
        <dbReference type="SAM" id="MobiDB-lite"/>
    </source>
</evidence>
<reference evidence="8" key="1">
    <citation type="journal article" date="2023" name="bioRxiv">
        <title>Improved chromosome-level genome assembly for marigold (Tagetes erecta).</title>
        <authorList>
            <person name="Jiang F."/>
            <person name="Yuan L."/>
            <person name="Wang S."/>
            <person name="Wang H."/>
            <person name="Xu D."/>
            <person name="Wang A."/>
            <person name="Fan W."/>
        </authorList>
    </citation>
    <scope>NUCLEOTIDE SEQUENCE</scope>
    <source>
        <strain evidence="8">WSJ</strain>
        <tissue evidence="8">Leaf</tissue>
    </source>
</reference>
<dbReference type="SUPFAM" id="SSF47040">
    <property type="entry name" value="Kix domain of CBP (creb binding protein)"/>
    <property type="match status" value="1"/>
</dbReference>
<feature type="domain" description="ARC105/Med15 mediator subunit C-terminal" evidence="7">
    <location>
        <begin position="947"/>
        <end position="1019"/>
    </location>
</feature>
<dbReference type="GO" id="GO:0003713">
    <property type="term" value="F:transcription coactivator activity"/>
    <property type="evidence" value="ECO:0007669"/>
    <property type="project" value="InterPro"/>
</dbReference>
<comment type="caution">
    <text evidence="8">The sequence shown here is derived from an EMBL/GenBank/DDBJ whole genome shotgun (WGS) entry which is preliminary data.</text>
</comment>
<keyword evidence="3" id="KW-0804">Transcription</keyword>
<feature type="compositionally biased region" description="Polar residues" evidence="5">
    <location>
        <begin position="142"/>
        <end position="154"/>
    </location>
</feature>
<dbReference type="PANTHER" id="PTHR33137:SF4">
    <property type="entry name" value="MEDIATOR OF RNA POLYMERASE II TRANSCRIPTION SUBUNIT 15A-RELATED"/>
    <property type="match status" value="1"/>
</dbReference>
<evidence type="ECO:0000313" key="9">
    <source>
        <dbReference type="Proteomes" id="UP001229421"/>
    </source>
</evidence>
<comment type="subcellular location">
    <subcellularLocation>
        <location evidence="1">Nucleus</location>
    </subcellularLocation>
</comment>
<gene>
    <name evidence="8" type="ORF">QVD17_01750</name>
</gene>
<keyword evidence="4" id="KW-0539">Nucleus</keyword>
<evidence type="ECO:0000256" key="2">
    <source>
        <dbReference type="ARBA" id="ARBA00023015"/>
    </source>
</evidence>
<evidence type="ECO:0000259" key="7">
    <source>
        <dbReference type="Pfam" id="PF21539"/>
    </source>
</evidence>
<evidence type="ECO:0000313" key="8">
    <source>
        <dbReference type="EMBL" id="KAK1435977.1"/>
    </source>
</evidence>
<dbReference type="Pfam" id="PF16987">
    <property type="entry name" value="KIX_2"/>
    <property type="match status" value="1"/>
</dbReference>
<name>A0AAD8P8F3_TARER</name>
<feature type="region of interest" description="Disordered" evidence="5">
    <location>
        <begin position="268"/>
        <end position="292"/>
    </location>
</feature>
<feature type="region of interest" description="Disordered" evidence="5">
    <location>
        <begin position="407"/>
        <end position="432"/>
    </location>
</feature>
<dbReference type="EMBL" id="JAUHHV010000001">
    <property type="protein sequence ID" value="KAK1435977.1"/>
    <property type="molecule type" value="Genomic_DNA"/>
</dbReference>
<dbReference type="InterPro" id="IPR048386">
    <property type="entry name" value="Med15_C"/>
</dbReference>
<feature type="compositionally biased region" description="Polar residues" evidence="5">
    <location>
        <begin position="90"/>
        <end position="135"/>
    </location>
</feature>
<feature type="region of interest" description="Disordered" evidence="5">
    <location>
        <begin position="332"/>
        <end position="355"/>
    </location>
</feature>
<evidence type="ECO:0000256" key="1">
    <source>
        <dbReference type="ARBA" id="ARBA00004123"/>
    </source>
</evidence>
<organism evidence="8 9">
    <name type="scientific">Tagetes erecta</name>
    <name type="common">African marigold</name>
    <dbReference type="NCBI Taxonomy" id="13708"/>
    <lineage>
        <taxon>Eukaryota</taxon>
        <taxon>Viridiplantae</taxon>
        <taxon>Streptophyta</taxon>
        <taxon>Embryophyta</taxon>
        <taxon>Tracheophyta</taxon>
        <taxon>Spermatophyta</taxon>
        <taxon>Magnoliopsida</taxon>
        <taxon>eudicotyledons</taxon>
        <taxon>Gunneridae</taxon>
        <taxon>Pentapetalae</taxon>
        <taxon>asterids</taxon>
        <taxon>campanulids</taxon>
        <taxon>Asterales</taxon>
        <taxon>Asteraceae</taxon>
        <taxon>Asteroideae</taxon>
        <taxon>Heliantheae alliance</taxon>
        <taxon>Tageteae</taxon>
        <taxon>Tagetes</taxon>
    </lineage>
</organism>
<feature type="compositionally biased region" description="Low complexity" evidence="5">
    <location>
        <begin position="413"/>
        <end position="423"/>
    </location>
</feature>
<feature type="region of interest" description="Disordered" evidence="5">
    <location>
        <begin position="90"/>
        <end position="172"/>
    </location>
</feature>
<evidence type="ECO:0000256" key="4">
    <source>
        <dbReference type="ARBA" id="ARBA00023242"/>
    </source>
</evidence>
<feature type="domain" description="Mediator complex subunit 15 KIX" evidence="6">
    <location>
        <begin position="19"/>
        <end position="91"/>
    </location>
</feature>
<feature type="compositionally biased region" description="Low complexity" evidence="5">
    <location>
        <begin position="158"/>
        <end position="170"/>
    </location>
</feature>
<sequence>METSNWRPNQSGDSSIETVDWRTQMPPDLRQKIINKIMDHLKKHAGEEKLHEVKNIAMRFEEKIYTSATSQEDYIRKISLKIMAMESRSANPVPNPLQSNSACNTVNPSDPGSQGMQQVNNQGQPPHVSVPSNHPQAGKQILPQSIHNNVSSSGVPAGSGISHSTSQHSSMQNVQNISVGNNMGHGIPPSNFVSQRQIPVSQNSPHYLYQQQSPQIAKQKLQQNNVIINNNNTTSVQSHIQQQHQNLLQPTHFQPSQLQPTMLQPSSLSTIKQNQQSHFPQSGQPMSQHHQQLVLRQQRHQQQQPRVFQQNNLSSVQSIGQLNNFSAIRQQHLGPQSCQKSQQSLGTQSGNSTILNNQHSSHLIQSTQGQRSQLELQQQVIPQLQTQSAQFQPQLNMKQRLPAPFHQQRVMPEASSTSSESTAQTGNPNSGDWQEELYQKVKAMKDKYFPELSELYQRYRARLQQHDSFPQQLSSDQLERLKRNKQLLDFFLKFLQLPKNNLSPNHKEKLVVFEREIVNLIGTHKRKPGPTLQQQRMNSLQQSQQTQIQYTHMQPHENQMNSQMQSANLQHNNLASLRHNSVSNVQQNMMGMLQQPNSNMLPHQQLKQLQSRQMQQQIMHKQQLLHHHQFQPQSKHNAKLKVNQVSQLHQINDGNELNIKQQVEMKSESLKQLKVDQQNVLNSVTKSSTPVQPANSPFIVSSPSTPSTSNLPGDTDKINSSVSYLDNDGNICTPGISASPLLAECTNTVVNHANDASFFSGKSTVEQPLEQLIKVVKSMSQKSLSASARDIGSVVSVADSIAGSAAQGNDEVPGVYDDSRTEVFKTLVAMTKETITGKRKMKRFPNRMFINLVSSASSVDDSFNHLNYLENSEMESTATSTIKRPRVEMRNPLLEEIREINQGLIDTVVDISQENADPDAASEVGAGTIVKCSFSAVALCPNLKSHFASLQTSPIQPLRLLVPANYPKSSPVLLDELPVEVRKEYEDLSIKAQCRFSSCIRRLSDPMSLEKMVRTWDACAHAVISECVQQSGGGTFTSKYGAWEDCLTAA</sequence>
<dbReference type="PANTHER" id="PTHR33137">
    <property type="entry name" value="MEDIATOR OF RNA POLYMERASE II TRANSCRIPTION SUBUNIT 15A-RELATED"/>
    <property type="match status" value="1"/>
</dbReference>